<name>A0ABR9RK28_9FIRM</name>
<dbReference type="RefSeq" id="WP_226394889.1">
    <property type="nucleotide sequence ID" value="NZ_JADCKL010000005.1"/>
</dbReference>
<keyword evidence="3 6" id="KW-0732">Signal</keyword>
<dbReference type="Pfam" id="PF00746">
    <property type="entry name" value="Gram_pos_anchor"/>
    <property type="match status" value="1"/>
</dbReference>
<evidence type="ECO:0000259" key="7">
    <source>
        <dbReference type="Pfam" id="PF00746"/>
    </source>
</evidence>
<proteinExistence type="predicted"/>
<dbReference type="Gene3D" id="2.60.40.10">
    <property type="entry name" value="Immunoglobulins"/>
    <property type="match status" value="1"/>
</dbReference>
<sequence>MKKKSKAARVLALCLAIVMILSMSMTAFAVTSSDKETITVNGLETEQSVTVHAYKIIDVNVDNASEQPTYPMYTWADEVADWVAQHYPGYIDRNVDNAVKDIFGLDGTVTADEQSGFLESMAATIRSGGEIHLSEAAQETGKGSVTFADMTMGEYILLTTGGTRVYSPATAEVIPVENKGAWTVQSDEVDMKSETPPIEKDVAEGEDDTVAIGDTVTYQISATVPDYPEGATNLTFYIRDSLGEGFDYSGDNSIRVYETSISQDNLLTAGTDYRVAAPVPDGSTFQINFTDTYVRGNPGVKIYVTYTAVVNEKAFVEDALGNDAFLGLANDPYGDDSYETPTDKDVYTYGIQFDKVDKEGDALSGAEFTLSAADGRVLTFTETSTGGIYDYDPDSGNTTLTVPQDGSLQVQGLDVGTYTLKETKAPDNCVLPTGVITIVLGDVDEDGRLDAGTSSATADGTATIYGTVSLDTNKITFDVQNISSDEAGFNLPKTGGMGTLIFTIAGIILMAGAVTMITVIARKKKA</sequence>
<keyword evidence="10" id="KW-1185">Reference proteome</keyword>
<dbReference type="EMBL" id="JADCKL010000005">
    <property type="protein sequence ID" value="MBE5063298.1"/>
    <property type="molecule type" value="Genomic_DNA"/>
</dbReference>
<evidence type="ECO:0000256" key="5">
    <source>
        <dbReference type="SAM" id="Phobius"/>
    </source>
</evidence>
<evidence type="ECO:0000256" key="6">
    <source>
        <dbReference type="SAM" id="SignalP"/>
    </source>
</evidence>
<evidence type="ECO:0000313" key="9">
    <source>
        <dbReference type="EMBL" id="MBE5063298.1"/>
    </source>
</evidence>
<feature type="chain" id="PRO_5046187328" evidence="6">
    <location>
        <begin position="30"/>
        <end position="526"/>
    </location>
</feature>
<evidence type="ECO:0000259" key="8">
    <source>
        <dbReference type="Pfam" id="PF17802"/>
    </source>
</evidence>
<dbReference type="InterPro" id="IPR048052">
    <property type="entry name" value="FM1-like"/>
</dbReference>
<feature type="domain" description="Gram-positive cocci surface proteins LPxTG" evidence="7">
    <location>
        <begin position="489"/>
        <end position="525"/>
    </location>
</feature>
<gene>
    <name evidence="9" type="ORF">INF30_08485</name>
</gene>
<dbReference type="NCBIfam" id="TIGR04226">
    <property type="entry name" value="RrgB_K2N_iso_D2"/>
    <property type="match status" value="1"/>
</dbReference>
<evidence type="ECO:0000256" key="4">
    <source>
        <dbReference type="ARBA" id="ARBA00023088"/>
    </source>
</evidence>
<dbReference type="NCBIfam" id="NF033902">
    <property type="entry name" value="iso_D2_wall_anc"/>
    <property type="match status" value="1"/>
</dbReference>
<feature type="signal peptide" evidence="6">
    <location>
        <begin position="1"/>
        <end position="29"/>
    </location>
</feature>
<dbReference type="InterPro" id="IPR026466">
    <property type="entry name" value="Fim_isopep_form_D2_dom"/>
</dbReference>
<organism evidence="9 10">
    <name type="scientific">Claveliimonas monacensis</name>
    <dbReference type="NCBI Taxonomy" id="2779351"/>
    <lineage>
        <taxon>Bacteria</taxon>
        <taxon>Bacillati</taxon>
        <taxon>Bacillota</taxon>
        <taxon>Clostridia</taxon>
        <taxon>Lachnospirales</taxon>
        <taxon>Lachnospiraceae</taxon>
        <taxon>Claveliimonas</taxon>
    </lineage>
</organism>
<comment type="caution">
    <text evidence="9">The sequence shown here is derived from an EMBL/GenBank/DDBJ whole genome shotgun (WGS) entry which is preliminary data.</text>
</comment>
<evidence type="ECO:0000256" key="2">
    <source>
        <dbReference type="ARBA" id="ARBA00022525"/>
    </source>
</evidence>
<keyword evidence="5" id="KW-0812">Transmembrane</keyword>
<evidence type="ECO:0000313" key="10">
    <source>
        <dbReference type="Proteomes" id="UP000758652"/>
    </source>
</evidence>
<protein>
    <submittedName>
        <fullName evidence="9">SpaH/EbpB family LPXTG-anchored major pilin</fullName>
    </submittedName>
</protein>
<keyword evidence="4" id="KW-0572">Peptidoglycan-anchor</keyword>
<dbReference type="Proteomes" id="UP000758652">
    <property type="component" value="Unassembled WGS sequence"/>
</dbReference>
<keyword evidence="1" id="KW-0134">Cell wall</keyword>
<evidence type="ECO:0000256" key="1">
    <source>
        <dbReference type="ARBA" id="ARBA00022512"/>
    </source>
</evidence>
<accession>A0ABR9RK28</accession>
<dbReference type="Pfam" id="PF17802">
    <property type="entry name" value="SpaA"/>
    <property type="match status" value="1"/>
</dbReference>
<keyword evidence="2" id="KW-0964">Secreted</keyword>
<feature type="domain" description="SpaA-like prealbumin fold" evidence="8">
    <location>
        <begin position="351"/>
        <end position="441"/>
    </location>
</feature>
<dbReference type="InterPro" id="IPR013783">
    <property type="entry name" value="Ig-like_fold"/>
</dbReference>
<dbReference type="InterPro" id="IPR019931">
    <property type="entry name" value="LPXTG_anchor"/>
</dbReference>
<dbReference type="Gene3D" id="2.60.40.740">
    <property type="match status" value="1"/>
</dbReference>
<dbReference type="NCBIfam" id="TIGR01167">
    <property type="entry name" value="LPXTG_anchor"/>
    <property type="match status" value="1"/>
</dbReference>
<reference evidence="9 10" key="1">
    <citation type="submission" date="2020-10" db="EMBL/GenBank/DDBJ databases">
        <title>ChiBAC.</title>
        <authorList>
            <person name="Zenner C."/>
            <person name="Hitch T.C.A."/>
            <person name="Clavel T."/>
        </authorList>
    </citation>
    <scope>NUCLEOTIDE SEQUENCE [LARGE SCALE GENOMIC DNA]</scope>
    <source>
        <strain evidence="9 10">DSM 108991</strain>
    </source>
</reference>
<evidence type="ECO:0000256" key="3">
    <source>
        <dbReference type="ARBA" id="ARBA00022729"/>
    </source>
</evidence>
<keyword evidence="5" id="KW-1133">Transmembrane helix</keyword>
<keyword evidence="5" id="KW-0472">Membrane</keyword>
<feature type="transmembrane region" description="Helical" evidence="5">
    <location>
        <begin position="500"/>
        <end position="521"/>
    </location>
</feature>
<dbReference type="InterPro" id="IPR041033">
    <property type="entry name" value="SpaA_PFL_dom_1"/>
</dbReference>